<protein>
    <submittedName>
        <fullName evidence="2">Uncharacterized protein</fullName>
    </submittedName>
</protein>
<feature type="chain" id="PRO_5035794796" evidence="1">
    <location>
        <begin position="21"/>
        <end position="401"/>
    </location>
</feature>
<dbReference type="OrthoDB" id="299779at2759"/>
<dbReference type="Proteomes" id="UP000692954">
    <property type="component" value="Unassembled WGS sequence"/>
</dbReference>
<evidence type="ECO:0000313" key="3">
    <source>
        <dbReference type="Proteomes" id="UP000692954"/>
    </source>
</evidence>
<evidence type="ECO:0000256" key="1">
    <source>
        <dbReference type="SAM" id="SignalP"/>
    </source>
</evidence>
<dbReference type="EMBL" id="CAJJDN010000133">
    <property type="protein sequence ID" value="CAD8121575.1"/>
    <property type="molecule type" value="Genomic_DNA"/>
</dbReference>
<keyword evidence="1" id="KW-0732">Signal</keyword>
<proteinExistence type="predicted"/>
<name>A0A8S1R227_9CILI</name>
<keyword evidence="3" id="KW-1185">Reference proteome</keyword>
<comment type="caution">
    <text evidence="2">The sequence shown here is derived from an EMBL/GenBank/DDBJ whole genome shotgun (WGS) entry which is preliminary data.</text>
</comment>
<reference evidence="2" key="1">
    <citation type="submission" date="2021-01" db="EMBL/GenBank/DDBJ databases">
        <authorList>
            <consortium name="Genoscope - CEA"/>
            <person name="William W."/>
        </authorList>
    </citation>
    <scope>NUCLEOTIDE SEQUENCE</scope>
</reference>
<evidence type="ECO:0000313" key="2">
    <source>
        <dbReference type="EMBL" id="CAD8121575.1"/>
    </source>
</evidence>
<sequence>MFNTKITFLISCLMAITLQARLDINSPECNYYLEKFGTANNADGTGASQIAFSGDIGFIDGTANVLVNLRYSDVKFYNDAKYFGLVQEDGKTPEDTCLDLKLYRFSSNTYSDKSEVTTLKLTHSSSFQKQWRYYSFTILGEDLKTYLIETKNSEQYIYNGYFALAYYAADTDQLQYTFYFEFQVIVNRNNGAAIDTAFKPLSAKSTVGCSLEASCTAKPDTQLVWCKDAACTEQTTPNLHLNDQFFLKQAITTKGMEGYFLTGVEVWYTGEGLNKKATLNNPDNSVQGQVILPLKAEIAWSKVVIKVTSVLSNTKTGNTRRVLAQTTYDTVSGKSQEIHCIKVEKENRCATCAEQKAINGYSSETCNNVEPLIEDDQDITNMEDYSKQILISIILLLAIII</sequence>
<dbReference type="AlphaFoldDB" id="A0A8S1R227"/>
<organism evidence="2 3">
    <name type="scientific">Paramecium sonneborni</name>
    <dbReference type="NCBI Taxonomy" id="65129"/>
    <lineage>
        <taxon>Eukaryota</taxon>
        <taxon>Sar</taxon>
        <taxon>Alveolata</taxon>
        <taxon>Ciliophora</taxon>
        <taxon>Intramacronucleata</taxon>
        <taxon>Oligohymenophorea</taxon>
        <taxon>Peniculida</taxon>
        <taxon>Parameciidae</taxon>
        <taxon>Paramecium</taxon>
    </lineage>
</organism>
<gene>
    <name evidence="2" type="ORF">PSON_ATCC_30995.1.T1330045</name>
</gene>
<accession>A0A8S1R227</accession>
<feature type="signal peptide" evidence="1">
    <location>
        <begin position="1"/>
        <end position="20"/>
    </location>
</feature>